<dbReference type="Pfam" id="PF11387">
    <property type="entry name" value="DUF2795"/>
    <property type="match status" value="1"/>
</dbReference>
<proteinExistence type="predicted"/>
<evidence type="ECO:0000313" key="3">
    <source>
        <dbReference type="Proteomes" id="UP000199013"/>
    </source>
</evidence>
<dbReference type="Proteomes" id="UP000199013">
    <property type="component" value="Unassembled WGS sequence"/>
</dbReference>
<evidence type="ECO:0000256" key="1">
    <source>
        <dbReference type="SAM" id="MobiDB-lite"/>
    </source>
</evidence>
<evidence type="ECO:0000313" key="2">
    <source>
        <dbReference type="EMBL" id="SBW18583.1"/>
    </source>
</evidence>
<sequence>MPIQRGNTKHGPAKDDNLAQEVDGIVRARRDTRTEEWRSAEPPGEDQPKVSVIPERPDSERATSTNTSAAVEARSELARWFDRHDFPARAAQLAYVLRNRNAPEQVIEALTARPKRERYDSFGDLWRALHRGKDVETVRF</sequence>
<protein>
    <recommendedName>
        <fullName evidence="4">DUF2795 domain-containing protein</fullName>
    </recommendedName>
</protein>
<gene>
    <name evidence="2" type="ORF">FDG2_0727</name>
</gene>
<accession>A0A1C3NU38</accession>
<organism evidence="2 3">
    <name type="scientific">Candidatus Protofrankia californiensis</name>
    <dbReference type="NCBI Taxonomy" id="1839754"/>
    <lineage>
        <taxon>Bacteria</taxon>
        <taxon>Bacillati</taxon>
        <taxon>Actinomycetota</taxon>
        <taxon>Actinomycetes</taxon>
        <taxon>Frankiales</taxon>
        <taxon>Frankiaceae</taxon>
        <taxon>Protofrankia</taxon>
    </lineage>
</organism>
<dbReference type="AlphaFoldDB" id="A0A1C3NU38"/>
<keyword evidence="3" id="KW-1185">Reference proteome</keyword>
<name>A0A1C3NU38_9ACTN</name>
<feature type="region of interest" description="Disordered" evidence="1">
    <location>
        <begin position="1"/>
        <end position="70"/>
    </location>
</feature>
<dbReference type="InterPro" id="IPR021527">
    <property type="entry name" value="DUF2795"/>
</dbReference>
<reference evidence="3" key="1">
    <citation type="submission" date="2016-02" db="EMBL/GenBank/DDBJ databases">
        <authorList>
            <person name="Wibberg D."/>
        </authorList>
    </citation>
    <scope>NUCLEOTIDE SEQUENCE [LARGE SCALE GENOMIC DNA]</scope>
</reference>
<evidence type="ECO:0008006" key="4">
    <source>
        <dbReference type="Google" id="ProtNLM"/>
    </source>
</evidence>
<feature type="compositionally biased region" description="Basic and acidic residues" evidence="1">
    <location>
        <begin position="24"/>
        <end position="39"/>
    </location>
</feature>
<dbReference type="EMBL" id="FLUV01000293">
    <property type="protein sequence ID" value="SBW18583.1"/>
    <property type="molecule type" value="Genomic_DNA"/>
</dbReference>